<evidence type="ECO:0000256" key="5">
    <source>
        <dbReference type="ARBA" id="ARBA00022840"/>
    </source>
</evidence>
<feature type="domain" description="Kinesin motor" evidence="10">
    <location>
        <begin position="1"/>
        <end position="142"/>
    </location>
</feature>
<accession>A0ABQ5K771</accession>
<dbReference type="InterPro" id="IPR027417">
    <property type="entry name" value="P-loop_NTPase"/>
</dbReference>
<dbReference type="PANTHER" id="PTHR47970:SF12">
    <property type="entry name" value="KINESIN FAMILY MEMBER 11"/>
    <property type="match status" value="1"/>
</dbReference>
<comment type="similarity">
    <text evidence="8">Belongs to the TRAFAC class myosin-kinesin ATPase superfamily. Kinesin family.</text>
</comment>
<keyword evidence="9" id="KW-0175">Coiled coil</keyword>
<dbReference type="Proteomes" id="UP001057375">
    <property type="component" value="Unassembled WGS sequence"/>
</dbReference>
<evidence type="ECO:0000256" key="7">
    <source>
        <dbReference type="ARBA" id="ARBA00023212"/>
    </source>
</evidence>
<evidence type="ECO:0000256" key="4">
    <source>
        <dbReference type="ARBA" id="ARBA00022741"/>
    </source>
</evidence>
<dbReference type="Gene3D" id="3.40.850.10">
    <property type="entry name" value="Kinesin motor domain"/>
    <property type="match status" value="1"/>
</dbReference>
<organism evidence="11 12">
    <name type="scientific">Aduncisulcus paluster</name>
    <dbReference type="NCBI Taxonomy" id="2918883"/>
    <lineage>
        <taxon>Eukaryota</taxon>
        <taxon>Metamonada</taxon>
        <taxon>Carpediemonas-like organisms</taxon>
        <taxon>Aduncisulcus</taxon>
    </lineage>
</organism>
<dbReference type="PANTHER" id="PTHR47970">
    <property type="entry name" value="KINESIN-LIKE PROTEIN KIF11"/>
    <property type="match status" value="1"/>
</dbReference>
<sequence length="234" mass="26180">VAETFSNRASSRSHCIFTITTLIKETTRDGQELLKTAKLHLVDLAGSEGADACIGKDGKVNYQRKAESTKINLSLLTLGSVIRNIAEGNPHVPYLDSNLTKLLSESLGGRTFTCLIATVSLDAGSKEATKSTLQYAQMAKTIKNTPEQNERMTKKLVIKNYEMYDSMQLKGEEHAEQARQIEELHAELAQKEKEFAILQELFHTHEEQLQTAKKELRDATEKLQITSHELGEDF</sequence>
<dbReference type="EMBL" id="BQXS01000279">
    <property type="protein sequence ID" value="GKT28421.1"/>
    <property type="molecule type" value="Genomic_DNA"/>
</dbReference>
<keyword evidence="2" id="KW-0963">Cytoplasm</keyword>
<keyword evidence="5" id="KW-0067">ATP-binding</keyword>
<feature type="non-terminal residue" evidence="11">
    <location>
        <position position="1"/>
    </location>
</feature>
<dbReference type="PROSITE" id="PS50067">
    <property type="entry name" value="KINESIN_MOTOR_2"/>
    <property type="match status" value="1"/>
</dbReference>
<evidence type="ECO:0000256" key="6">
    <source>
        <dbReference type="ARBA" id="ARBA00023175"/>
    </source>
</evidence>
<evidence type="ECO:0000256" key="2">
    <source>
        <dbReference type="ARBA" id="ARBA00022490"/>
    </source>
</evidence>
<keyword evidence="4" id="KW-0547">Nucleotide-binding</keyword>
<comment type="caution">
    <text evidence="11">The sequence shown here is derived from an EMBL/GenBank/DDBJ whole genome shotgun (WGS) entry which is preliminary data.</text>
</comment>
<evidence type="ECO:0000256" key="9">
    <source>
        <dbReference type="SAM" id="Coils"/>
    </source>
</evidence>
<evidence type="ECO:0000313" key="11">
    <source>
        <dbReference type="EMBL" id="GKT28421.1"/>
    </source>
</evidence>
<dbReference type="InterPro" id="IPR001752">
    <property type="entry name" value="Kinesin_motor_dom"/>
</dbReference>
<name>A0ABQ5K771_9EUKA</name>
<dbReference type="InterPro" id="IPR047149">
    <property type="entry name" value="KIF11-like"/>
</dbReference>
<dbReference type="InterPro" id="IPR036961">
    <property type="entry name" value="Kinesin_motor_dom_sf"/>
</dbReference>
<evidence type="ECO:0000313" key="12">
    <source>
        <dbReference type="Proteomes" id="UP001057375"/>
    </source>
</evidence>
<keyword evidence="3" id="KW-0493">Microtubule</keyword>
<evidence type="ECO:0000256" key="1">
    <source>
        <dbReference type="ARBA" id="ARBA00004245"/>
    </source>
</evidence>
<comment type="caution">
    <text evidence="8">Lacks conserved residue(s) required for the propagation of feature annotation.</text>
</comment>
<gene>
    <name evidence="11" type="ORF">ADUPG1_000639</name>
</gene>
<keyword evidence="6" id="KW-0505">Motor protein</keyword>
<proteinExistence type="inferred from homology"/>
<dbReference type="SMART" id="SM00129">
    <property type="entry name" value="KISc"/>
    <property type="match status" value="1"/>
</dbReference>
<dbReference type="Pfam" id="PF00225">
    <property type="entry name" value="Kinesin"/>
    <property type="match status" value="1"/>
</dbReference>
<keyword evidence="7" id="KW-0206">Cytoskeleton</keyword>
<evidence type="ECO:0000256" key="3">
    <source>
        <dbReference type="ARBA" id="ARBA00022701"/>
    </source>
</evidence>
<dbReference type="PROSITE" id="PS00411">
    <property type="entry name" value="KINESIN_MOTOR_1"/>
    <property type="match status" value="1"/>
</dbReference>
<reference evidence="11" key="1">
    <citation type="submission" date="2022-03" db="EMBL/GenBank/DDBJ databases">
        <title>Draft genome sequence of Aduncisulcus paluster, a free-living microaerophilic Fornicata.</title>
        <authorList>
            <person name="Yuyama I."/>
            <person name="Kume K."/>
            <person name="Tamura T."/>
            <person name="Inagaki Y."/>
            <person name="Hashimoto T."/>
        </authorList>
    </citation>
    <scope>NUCLEOTIDE SEQUENCE</scope>
    <source>
        <strain evidence="11">NY0171</strain>
    </source>
</reference>
<keyword evidence="12" id="KW-1185">Reference proteome</keyword>
<feature type="coiled-coil region" evidence="9">
    <location>
        <begin position="174"/>
        <end position="229"/>
    </location>
</feature>
<protein>
    <submittedName>
        <fullName evidence="11">Kinesin-like protein KIF11</fullName>
    </submittedName>
</protein>
<evidence type="ECO:0000259" key="10">
    <source>
        <dbReference type="PROSITE" id="PS50067"/>
    </source>
</evidence>
<comment type="subcellular location">
    <subcellularLocation>
        <location evidence="1">Cytoplasm</location>
        <location evidence="1">Cytoskeleton</location>
    </subcellularLocation>
</comment>
<dbReference type="SUPFAM" id="SSF52540">
    <property type="entry name" value="P-loop containing nucleoside triphosphate hydrolases"/>
    <property type="match status" value="1"/>
</dbReference>
<dbReference type="InterPro" id="IPR019821">
    <property type="entry name" value="Kinesin_motor_CS"/>
</dbReference>
<evidence type="ECO:0000256" key="8">
    <source>
        <dbReference type="PROSITE-ProRule" id="PRU00283"/>
    </source>
</evidence>
<dbReference type="PRINTS" id="PR00380">
    <property type="entry name" value="KINESINHEAVY"/>
</dbReference>